<dbReference type="InterPro" id="IPR050410">
    <property type="entry name" value="CCR4/nocturin_mRNA_transcr"/>
</dbReference>
<keyword evidence="7" id="KW-0963">Cytoplasm</keyword>
<dbReference type="SMART" id="SM00369">
    <property type="entry name" value="LRR_TYP"/>
    <property type="match status" value="3"/>
</dbReference>
<comment type="similarity">
    <text evidence="5">Belongs to the CCR4/nocturin family.</text>
</comment>
<dbReference type="Pfam" id="PF03372">
    <property type="entry name" value="Exo_endo_phos"/>
    <property type="match status" value="1"/>
</dbReference>
<keyword evidence="15" id="KW-0694">RNA-binding</keyword>
<keyword evidence="16" id="KW-0805">Transcription regulation</keyword>
<organism evidence="25 26">
    <name type="scientific">Batrachochytrium dendrobatidis (strain JEL423)</name>
    <dbReference type="NCBI Taxonomy" id="403673"/>
    <lineage>
        <taxon>Eukaryota</taxon>
        <taxon>Fungi</taxon>
        <taxon>Fungi incertae sedis</taxon>
        <taxon>Chytridiomycota</taxon>
        <taxon>Chytridiomycota incertae sedis</taxon>
        <taxon>Chytridiomycetes</taxon>
        <taxon>Rhizophydiales</taxon>
        <taxon>Rhizophydiales incertae sedis</taxon>
        <taxon>Batrachochytrium</taxon>
    </lineage>
</organism>
<evidence type="ECO:0000256" key="2">
    <source>
        <dbReference type="ARBA" id="ARBA00001946"/>
    </source>
</evidence>
<dbReference type="EMBL" id="DS022300">
    <property type="protein sequence ID" value="OAJ36848.1"/>
    <property type="molecule type" value="Genomic_DNA"/>
</dbReference>
<evidence type="ECO:0000256" key="20">
    <source>
        <dbReference type="ARBA" id="ARBA00030493"/>
    </source>
</evidence>
<keyword evidence="18" id="KW-0539">Nucleus</keyword>
<evidence type="ECO:0000256" key="18">
    <source>
        <dbReference type="ARBA" id="ARBA00023242"/>
    </source>
</evidence>
<dbReference type="SUPFAM" id="SSF52058">
    <property type="entry name" value="L domain-like"/>
    <property type="match status" value="1"/>
</dbReference>
<dbReference type="AlphaFoldDB" id="A0A177WAP1"/>
<dbReference type="GO" id="GO:0005737">
    <property type="term" value="C:cytoplasm"/>
    <property type="evidence" value="ECO:0007669"/>
    <property type="project" value="UniProtKB-SubCell"/>
</dbReference>
<reference evidence="25 26" key="2">
    <citation type="submission" date="2016-05" db="EMBL/GenBank/DDBJ databases">
        <title>Lineage-specific infection strategies underlie the spectrum of fungal disease in amphibians.</title>
        <authorList>
            <person name="Cuomo C.A."/>
            <person name="Farrer R.A."/>
            <person name="James T."/>
            <person name="Longcore J."/>
            <person name="Birren B."/>
        </authorList>
    </citation>
    <scope>NUCLEOTIDE SEQUENCE [LARGE SCALE GENOMIC DNA]</scope>
    <source>
        <strain evidence="25 26">JEL423</strain>
    </source>
</reference>
<comment type="subcellular location">
    <subcellularLocation>
        <location evidence="4">Cytoplasm</location>
    </subcellularLocation>
    <subcellularLocation>
        <location evidence="3">Nucleus</location>
    </subcellularLocation>
</comment>
<sequence>MNDKEDHYSQYKYHPFTAQGYYTPASGITHSSTSQLSGSAEMSNGYGNHHMFVSGMQHRFSAQMHFQKMPAHNVHSGMGHNHMINPYASQTTMSSPVSMQSSSGTSLGANVTSHIQKQLDMAQTSRMSSSPHHHARVHATSSRSNLSSALNIKAGSTNSINNLSDSRTSVASHTVAQEQPERAADWTSLDLGGMMIHNLSKELFRYRFITSLYLNHNNLTTIPPEIANLRFLILLDLSGNKLSTIPAELGLLTTLKELLLFDNELTFLPPELGQLYQLDTIGLEGNPIGEPLPSLLQKDGTMGIITYLRDNCPVGTPPADREWIELDEDSSNKTASESITIMCYNTLCQKYATPQSYAYTPSWALSWEYRRDLILQDILNYNADIVCLQEIDMGQFEDYFKVQLAHLADYEGVFYPKSRSKTMNEYERRQVDGCATLFKTTKFRMLEKFNAEFQTIAMQRPDLRQSQDVLNRVMVKDNIAVMTYLEHIGSGDRLMIANAHLHWDPAYCDVKLIQTAMMIEEVERLLSVWQKTHRTEGKQPTVSTIVCGDLNSLPQSGVVEFLSQGHVSADHDDIKAFNYEPYSNGGLTHKLSLKSAYSHVDVMDFTNFTPTFCGVIDYIWYTTNSLSVAGLLSHVDRDYVAKSVGFPNAHHPSDHIPLVVSLRPKQAPTASGPRKVVF</sequence>
<dbReference type="EMBL" id="DS022300">
    <property type="protein sequence ID" value="OAJ36846.1"/>
    <property type="molecule type" value="Genomic_DNA"/>
</dbReference>
<evidence type="ECO:0000256" key="9">
    <source>
        <dbReference type="ARBA" id="ARBA00022722"/>
    </source>
</evidence>
<keyword evidence="14" id="KW-0460">Magnesium</keyword>
<dbReference type="CDD" id="cd09097">
    <property type="entry name" value="Deadenylase_CCR4"/>
    <property type="match status" value="1"/>
</dbReference>
<dbReference type="InterPro" id="IPR036691">
    <property type="entry name" value="Endo/exonu/phosph_ase_sf"/>
</dbReference>
<dbReference type="FunFam" id="3.60.10.10:FF:000037">
    <property type="entry name" value="Glucose-repressible alcohol dehydrogenase transcriptional effector"/>
    <property type="match status" value="1"/>
</dbReference>
<dbReference type="EMBL" id="DS022300">
    <property type="protein sequence ID" value="OAJ36847.1"/>
    <property type="molecule type" value="Genomic_DNA"/>
</dbReference>
<keyword evidence="9" id="KW-0540">Nuclease</keyword>
<dbReference type="GO" id="GO:0004535">
    <property type="term" value="F:poly(A)-specific ribonuclease activity"/>
    <property type="evidence" value="ECO:0007669"/>
    <property type="project" value="UniProtKB-EC"/>
</dbReference>
<feature type="compositionally biased region" description="Polar residues" evidence="23">
    <location>
        <begin position="121"/>
        <end position="130"/>
    </location>
</feature>
<evidence type="ECO:0000256" key="23">
    <source>
        <dbReference type="SAM" id="MobiDB-lite"/>
    </source>
</evidence>
<dbReference type="Gene3D" id="3.60.10.10">
    <property type="entry name" value="Endonuclease/exonuclease/phosphatase"/>
    <property type="match status" value="1"/>
</dbReference>
<evidence type="ECO:0000256" key="16">
    <source>
        <dbReference type="ARBA" id="ARBA00023015"/>
    </source>
</evidence>
<feature type="domain" description="Endonuclease/exonuclease/phosphatase" evidence="24">
    <location>
        <begin position="344"/>
        <end position="655"/>
    </location>
</feature>
<accession>A0A177WAP1</accession>
<dbReference type="InterPro" id="IPR032675">
    <property type="entry name" value="LRR_dom_sf"/>
</dbReference>
<dbReference type="VEuPathDB" id="FungiDB:BDEG_20968"/>
<evidence type="ECO:0000313" key="26">
    <source>
        <dbReference type="Proteomes" id="UP000077115"/>
    </source>
</evidence>
<evidence type="ECO:0000256" key="17">
    <source>
        <dbReference type="ARBA" id="ARBA00023163"/>
    </source>
</evidence>
<evidence type="ECO:0000256" key="3">
    <source>
        <dbReference type="ARBA" id="ARBA00004123"/>
    </source>
</evidence>
<dbReference type="InterPro" id="IPR003591">
    <property type="entry name" value="Leu-rich_rpt_typical-subtyp"/>
</dbReference>
<evidence type="ECO:0000256" key="13">
    <source>
        <dbReference type="ARBA" id="ARBA00022839"/>
    </source>
</evidence>
<dbReference type="EC" id="3.1.13.4" evidence="6"/>
<protein>
    <recommendedName>
        <fullName evidence="19">CCR4-Not complex 3'-5'-exoribonuclease subunit Ccr4</fullName>
        <ecNumber evidence="6">3.1.13.4</ecNumber>
    </recommendedName>
    <alternativeName>
        <fullName evidence="20">Carbon catabolite repressor protein 4</fullName>
    </alternativeName>
    <alternativeName>
        <fullName evidence="21">Cytoplasmic deadenylase</fullName>
    </alternativeName>
    <alternativeName>
        <fullName evidence="22">Glucose-repressible alcohol dehydrogenase transcriptional effector</fullName>
    </alternativeName>
</protein>
<dbReference type="InterPro" id="IPR005135">
    <property type="entry name" value="Endo/exonuclease/phosphatase"/>
</dbReference>
<evidence type="ECO:0000259" key="24">
    <source>
        <dbReference type="Pfam" id="PF03372"/>
    </source>
</evidence>
<evidence type="ECO:0000256" key="7">
    <source>
        <dbReference type="ARBA" id="ARBA00022490"/>
    </source>
</evidence>
<dbReference type="InterPro" id="IPR001611">
    <property type="entry name" value="Leu-rich_rpt"/>
</dbReference>
<comment type="catalytic activity">
    <reaction evidence="1">
        <text>Exonucleolytic cleavage of poly(A) to 5'-AMP.</text>
        <dbReference type="EC" id="3.1.13.4"/>
    </reaction>
</comment>
<evidence type="ECO:0000256" key="19">
    <source>
        <dbReference type="ARBA" id="ARBA00023475"/>
    </source>
</evidence>
<keyword evidence="8" id="KW-0433">Leucine-rich repeat</keyword>
<dbReference type="eggNOG" id="KOG0620">
    <property type="taxonomic scope" value="Eukaryota"/>
</dbReference>
<evidence type="ECO:0000313" key="25">
    <source>
        <dbReference type="EMBL" id="OAJ36846.1"/>
    </source>
</evidence>
<dbReference type="PANTHER" id="PTHR12121:SF100">
    <property type="entry name" value="POLY(A)-SPECIFIC RIBONUCLEASE"/>
    <property type="match status" value="1"/>
</dbReference>
<proteinExistence type="inferred from homology"/>
<evidence type="ECO:0000256" key="6">
    <source>
        <dbReference type="ARBA" id="ARBA00012161"/>
    </source>
</evidence>
<comment type="cofactor">
    <cofactor evidence="2">
        <name>Mg(2+)</name>
        <dbReference type="ChEBI" id="CHEBI:18420"/>
    </cofactor>
</comment>
<keyword evidence="10" id="KW-0479">Metal-binding</keyword>
<dbReference type="Gene3D" id="3.80.10.10">
    <property type="entry name" value="Ribonuclease Inhibitor"/>
    <property type="match status" value="1"/>
</dbReference>
<dbReference type="FunFam" id="3.80.10.10:FF:002414">
    <property type="entry name" value="Uncharacterized protein"/>
    <property type="match status" value="1"/>
</dbReference>
<keyword evidence="17" id="KW-0804">Transcription</keyword>
<reference evidence="25 26" key="1">
    <citation type="submission" date="2006-10" db="EMBL/GenBank/DDBJ databases">
        <title>The Genome Sequence of Batrachochytrium dendrobatidis JEL423.</title>
        <authorList>
            <consortium name="The Broad Institute Genome Sequencing Platform"/>
            <person name="Birren B."/>
            <person name="Lander E."/>
            <person name="Galagan J."/>
            <person name="Cuomo C."/>
            <person name="Devon K."/>
            <person name="Jaffe D."/>
            <person name="Butler J."/>
            <person name="Alvarez P."/>
            <person name="Gnerre S."/>
            <person name="Grabherr M."/>
            <person name="Kleber M."/>
            <person name="Mauceli E."/>
            <person name="Brockman W."/>
            <person name="Young S."/>
            <person name="LaButti K."/>
            <person name="Sykes S."/>
            <person name="DeCaprio D."/>
            <person name="Crawford M."/>
            <person name="Koehrsen M."/>
            <person name="Engels R."/>
            <person name="Montgomery P."/>
            <person name="Pearson M."/>
            <person name="Howarth C."/>
            <person name="Larson L."/>
            <person name="White J."/>
            <person name="O'Leary S."/>
            <person name="Kodira C."/>
            <person name="Zeng Q."/>
            <person name="Yandava C."/>
            <person name="Alvarado L."/>
            <person name="Longcore J."/>
            <person name="James T."/>
        </authorList>
    </citation>
    <scope>NUCLEOTIDE SEQUENCE [LARGE SCALE GENOMIC DNA]</scope>
    <source>
        <strain evidence="25 26">JEL423</strain>
    </source>
</reference>
<evidence type="ECO:0000256" key="1">
    <source>
        <dbReference type="ARBA" id="ARBA00001663"/>
    </source>
</evidence>
<feature type="region of interest" description="Disordered" evidence="23">
    <location>
        <begin position="121"/>
        <end position="147"/>
    </location>
</feature>
<evidence type="ECO:0000256" key="12">
    <source>
        <dbReference type="ARBA" id="ARBA00022801"/>
    </source>
</evidence>
<evidence type="ECO:0000256" key="8">
    <source>
        <dbReference type="ARBA" id="ARBA00022614"/>
    </source>
</evidence>
<dbReference type="Pfam" id="PF13855">
    <property type="entry name" value="LRR_8"/>
    <property type="match status" value="1"/>
</dbReference>
<dbReference type="PROSITE" id="PS51450">
    <property type="entry name" value="LRR"/>
    <property type="match status" value="1"/>
</dbReference>
<feature type="compositionally biased region" description="Low complexity" evidence="23">
    <location>
        <begin position="89"/>
        <end position="106"/>
    </location>
</feature>
<feature type="region of interest" description="Disordered" evidence="23">
    <location>
        <begin position="88"/>
        <end position="108"/>
    </location>
</feature>
<dbReference type="PANTHER" id="PTHR12121">
    <property type="entry name" value="CARBON CATABOLITE REPRESSOR PROTEIN 4"/>
    <property type="match status" value="1"/>
</dbReference>
<evidence type="ECO:0000256" key="5">
    <source>
        <dbReference type="ARBA" id="ARBA00010774"/>
    </source>
</evidence>
<evidence type="ECO:0000256" key="4">
    <source>
        <dbReference type="ARBA" id="ARBA00004496"/>
    </source>
</evidence>
<keyword evidence="13" id="KW-0269">Exonuclease</keyword>
<name>A0A177WAP1_BATDL</name>
<dbReference type="STRING" id="403673.A0A177WAP1"/>
<keyword evidence="12" id="KW-0378">Hydrolase</keyword>
<dbReference type="OrthoDB" id="428734at2759"/>
<dbReference type="GO" id="GO:0046872">
    <property type="term" value="F:metal ion binding"/>
    <property type="evidence" value="ECO:0007669"/>
    <property type="project" value="UniProtKB-KW"/>
</dbReference>
<keyword evidence="11" id="KW-0677">Repeat</keyword>
<evidence type="ECO:0000256" key="22">
    <source>
        <dbReference type="ARBA" id="ARBA00033317"/>
    </source>
</evidence>
<gene>
    <name evidence="25" type="ORF">BDEG_20968</name>
</gene>
<dbReference type="GO" id="GO:0003723">
    <property type="term" value="F:RNA binding"/>
    <property type="evidence" value="ECO:0007669"/>
    <property type="project" value="UniProtKB-KW"/>
</dbReference>
<dbReference type="Proteomes" id="UP000077115">
    <property type="component" value="Unassembled WGS sequence"/>
</dbReference>
<evidence type="ECO:0000256" key="21">
    <source>
        <dbReference type="ARBA" id="ARBA00031469"/>
    </source>
</evidence>
<evidence type="ECO:0000256" key="11">
    <source>
        <dbReference type="ARBA" id="ARBA00022737"/>
    </source>
</evidence>
<evidence type="ECO:0000256" key="14">
    <source>
        <dbReference type="ARBA" id="ARBA00022842"/>
    </source>
</evidence>
<evidence type="ECO:0000256" key="10">
    <source>
        <dbReference type="ARBA" id="ARBA00022723"/>
    </source>
</evidence>
<evidence type="ECO:0000256" key="15">
    <source>
        <dbReference type="ARBA" id="ARBA00022884"/>
    </source>
</evidence>
<dbReference type="SUPFAM" id="SSF56219">
    <property type="entry name" value="DNase I-like"/>
    <property type="match status" value="1"/>
</dbReference>
<dbReference type="GO" id="GO:0005634">
    <property type="term" value="C:nucleus"/>
    <property type="evidence" value="ECO:0007669"/>
    <property type="project" value="UniProtKB-SubCell"/>
</dbReference>